<accession>A0A8J7LUG2</accession>
<protein>
    <recommendedName>
        <fullName evidence="3">MAM domain-containing protein</fullName>
    </recommendedName>
</protein>
<reference evidence="1" key="1">
    <citation type="submission" date="2020-12" db="EMBL/GenBank/DDBJ databases">
        <title>Snuella sp. nov., isolated from sediment in Incheon.</title>
        <authorList>
            <person name="Kim W."/>
        </authorList>
    </citation>
    <scope>NUCLEOTIDE SEQUENCE</scope>
    <source>
        <strain evidence="1">CAU 1569</strain>
    </source>
</reference>
<keyword evidence="2" id="KW-1185">Reference proteome</keyword>
<proteinExistence type="predicted"/>
<name>A0A8J7LUG2_9FLAO</name>
<dbReference type="Proteomes" id="UP000610931">
    <property type="component" value="Unassembled WGS sequence"/>
</dbReference>
<dbReference type="AlphaFoldDB" id="A0A8J7LUG2"/>
<dbReference type="RefSeq" id="WP_199116846.1">
    <property type="nucleotide sequence ID" value="NZ_JAELVQ010000036.1"/>
</dbReference>
<organism evidence="1 2">
    <name type="scientific">Snuella sedimenti</name>
    <dbReference type="NCBI Taxonomy" id="2798802"/>
    <lineage>
        <taxon>Bacteria</taxon>
        <taxon>Pseudomonadati</taxon>
        <taxon>Bacteroidota</taxon>
        <taxon>Flavobacteriia</taxon>
        <taxon>Flavobacteriales</taxon>
        <taxon>Flavobacteriaceae</taxon>
        <taxon>Snuella</taxon>
    </lineage>
</organism>
<sequence length="917" mass="100927">MKNQTINNHFKIIINSIIILFFFTQNSHTQTTCSLGDPVFVENFGSGTNRLGPSLNQDPNTNVHPNYRPAGLYTYVGTGSVSQDQYGIMKDPKDAAPGGAGWNDSFRDHTGNPNGYLYYCDAKEDLNVFYAQKIDGLCDDIEYELSAWFAKTNAPDYFIDPNIKLIIGFTDANDQNIGSIVQTDTGPIEGVGANRWHRKSLVFTVPTGTENIYFMLKNNVSGVAGNDLAIDDIEVRPCGPQIDITDTVTSNIISNETYCITNPNDTSISISANIANTFVMQWQESTASGVWTDIAGEINNTLNYTIPSSNAFYLLRLKFAHNPDNLLNTKCHFFTEPISYYRTYANTASTMQLCDDDNNGLVFFDLASQSNLINNTNGVTITYHTSQALAESGSAPLTSPFESGNATIYARVQNNTNTTCFATTSFNLEVYETPFPLDASSIMPLEECDNTSVGTDTDGFIVFDITQRETDILNGQDPADFTVSYYSDDTYTSLIPNPSSFENTTSGGQTIYVRVTNNQYNDCYGDTAFQIEVFELPVVNNPGTYSQCDDASNDGQALFNLTLDSIKDEINPNHGDEGLAFFYYEDQNEAEIKGTAITTPEAYQDALGFVPETVYIRVENNYGCFRVVPLTLEVNPYSGALALYNPDPIHQCDDGMDIRDGVATFDLSDFKDHIENVMFSTFNASVHLYESQADAELETNEITDLANHQNENSPNSQDIWVRVKSDLNNDCLGLETFPGLLIVEALPVANPVAVDRQCDDDFDGAYPFDVSTVEATLLGGQSYNDVSITYFDNSGNPLKDFNGNDVTSPLSNMLLIDSQTITIRLTNNNTSDPDGPCYDETTLEFIVDVQPVANPVADQVVCDGDAGDDDNDGVYPFNTSSFTSTILGTQSTMEIYYNYIDENGNAVTDSPTLPNPL</sequence>
<evidence type="ECO:0000313" key="1">
    <source>
        <dbReference type="EMBL" id="MBJ6369720.1"/>
    </source>
</evidence>
<evidence type="ECO:0000313" key="2">
    <source>
        <dbReference type="Proteomes" id="UP000610931"/>
    </source>
</evidence>
<comment type="caution">
    <text evidence="1">The sequence shown here is derived from an EMBL/GenBank/DDBJ whole genome shotgun (WGS) entry which is preliminary data.</text>
</comment>
<feature type="non-terminal residue" evidence="1">
    <location>
        <position position="917"/>
    </location>
</feature>
<gene>
    <name evidence="1" type="ORF">JF259_16670</name>
</gene>
<dbReference type="EMBL" id="JAELVQ010000036">
    <property type="protein sequence ID" value="MBJ6369720.1"/>
    <property type="molecule type" value="Genomic_DNA"/>
</dbReference>
<dbReference type="Gene3D" id="2.60.120.260">
    <property type="entry name" value="Galactose-binding domain-like"/>
    <property type="match status" value="1"/>
</dbReference>
<evidence type="ECO:0008006" key="3">
    <source>
        <dbReference type="Google" id="ProtNLM"/>
    </source>
</evidence>